<dbReference type="Proteomes" id="UP000440304">
    <property type="component" value="Unassembled WGS sequence"/>
</dbReference>
<dbReference type="GO" id="GO:0003677">
    <property type="term" value="F:DNA binding"/>
    <property type="evidence" value="ECO:0007669"/>
    <property type="project" value="InterPro"/>
</dbReference>
<evidence type="ECO:0000256" key="2">
    <source>
        <dbReference type="ARBA" id="ARBA00023172"/>
    </source>
</evidence>
<dbReference type="InterPro" id="IPR011010">
    <property type="entry name" value="DNA_brk_join_enz"/>
</dbReference>
<evidence type="ECO:0000256" key="1">
    <source>
        <dbReference type="ARBA" id="ARBA00022908"/>
    </source>
</evidence>
<dbReference type="RefSeq" id="WP_160788219.1">
    <property type="nucleotide sequence ID" value="NZ_JBHSTY010000055.1"/>
</dbReference>
<dbReference type="GO" id="GO:0015074">
    <property type="term" value="P:DNA integration"/>
    <property type="evidence" value="ECO:0007669"/>
    <property type="project" value="UniProtKB-KW"/>
</dbReference>
<proteinExistence type="predicted"/>
<comment type="caution">
    <text evidence="4">The sequence shown here is derived from an EMBL/GenBank/DDBJ whole genome shotgun (WGS) entry which is preliminary data.</text>
</comment>
<dbReference type="InterPro" id="IPR013762">
    <property type="entry name" value="Integrase-like_cat_sf"/>
</dbReference>
<protein>
    <submittedName>
        <fullName evidence="4">Tyrosine-type recombinase/integrase</fullName>
    </submittedName>
</protein>
<dbReference type="Pfam" id="PF00589">
    <property type="entry name" value="Phage_integrase"/>
    <property type="match status" value="1"/>
</dbReference>
<dbReference type="OrthoDB" id="9808346at2"/>
<sequence>MQVRVVALSNALCRRDNPVVAKREPMSLVKRGNSKFWYVQFQIDRQTIVRSTKTTDRKVAEQVAAKIRADVHAELLLGKKELITLETALRRFANTKAGTANYRNLKSQIRIILRTIDCSIPLPKVNSDTLEQFRQKRLSQGCGSQTIKHGMNCLMGAIRLARKDGYQCPSVDAPLIRTANSRVRYLSVEEERRLLRELDPTRVANGLSAEPARRADRQKWMQDNYDLVIMLIDTGARYSEIANIAWKDIDLNGGEIRLWRSKVQNESVIYMTDRVEIILRRRRRESNGLTVFANKAGERRGYSAIAIRKAFRRAGLDDCTIHTLRHTHATRLVQNGLSIQEVKAVLGHTDIRTTMRYAHLEQTVVTRKARDIVNALNAANFSAEGRA</sequence>
<keyword evidence="2" id="KW-0233">DNA recombination</keyword>
<organism evidence="4 5">
    <name type="scientific">Shinella zoogloeoides</name>
    <name type="common">Crabtreella saccharophila</name>
    <dbReference type="NCBI Taxonomy" id="352475"/>
    <lineage>
        <taxon>Bacteria</taxon>
        <taxon>Pseudomonadati</taxon>
        <taxon>Pseudomonadota</taxon>
        <taxon>Alphaproteobacteria</taxon>
        <taxon>Hyphomicrobiales</taxon>
        <taxon>Rhizobiaceae</taxon>
        <taxon>Shinella</taxon>
    </lineage>
</organism>
<dbReference type="PROSITE" id="PS51898">
    <property type="entry name" value="TYR_RECOMBINASE"/>
    <property type="match status" value="1"/>
</dbReference>
<dbReference type="EMBL" id="WUML01000054">
    <property type="protein sequence ID" value="MXO03079.1"/>
    <property type="molecule type" value="Genomic_DNA"/>
</dbReference>
<accession>A0A6N8TJG2</accession>
<dbReference type="PANTHER" id="PTHR30349">
    <property type="entry name" value="PHAGE INTEGRASE-RELATED"/>
    <property type="match status" value="1"/>
</dbReference>
<dbReference type="Gene3D" id="1.10.443.10">
    <property type="entry name" value="Intergrase catalytic core"/>
    <property type="match status" value="1"/>
</dbReference>
<feature type="domain" description="Tyr recombinase" evidence="3">
    <location>
        <begin position="181"/>
        <end position="371"/>
    </location>
</feature>
<dbReference type="AlphaFoldDB" id="A0A6N8TJG2"/>
<reference evidence="4 5" key="1">
    <citation type="submission" date="2019-12" db="EMBL/GenBank/DDBJ databases">
        <title>Shinella granuli gen. nov., sp. nov., and proposal of the reclassification of Zoogloea ramigera ATCC 19623 as Shinella zoogloeoides sp. nov.</title>
        <authorList>
            <person name="Gao J."/>
        </authorList>
    </citation>
    <scope>NUCLEOTIDE SEQUENCE [LARGE SCALE GENOMIC DNA]</scope>
    <source>
        <strain evidence="4 5">DSM 287</strain>
    </source>
</reference>
<evidence type="ECO:0000313" key="5">
    <source>
        <dbReference type="Proteomes" id="UP000440304"/>
    </source>
</evidence>
<dbReference type="InterPro" id="IPR002104">
    <property type="entry name" value="Integrase_catalytic"/>
</dbReference>
<evidence type="ECO:0000259" key="3">
    <source>
        <dbReference type="PROSITE" id="PS51898"/>
    </source>
</evidence>
<dbReference type="CDD" id="cd00796">
    <property type="entry name" value="INT_Rci_Hp1_C"/>
    <property type="match status" value="1"/>
</dbReference>
<dbReference type="GO" id="GO:0006310">
    <property type="term" value="P:DNA recombination"/>
    <property type="evidence" value="ECO:0007669"/>
    <property type="project" value="UniProtKB-KW"/>
</dbReference>
<dbReference type="SUPFAM" id="SSF56349">
    <property type="entry name" value="DNA breaking-rejoining enzymes"/>
    <property type="match status" value="1"/>
</dbReference>
<dbReference type="PANTHER" id="PTHR30349:SF64">
    <property type="entry name" value="PROPHAGE INTEGRASE INTD-RELATED"/>
    <property type="match status" value="1"/>
</dbReference>
<gene>
    <name evidence="4" type="ORF">GR156_22590</name>
</gene>
<dbReference type="InterPro" id="IPR050090">
    <property type="entry name" value="Tyrosine_recombinase_XerCD"/>
</dbReference>
<keyword evidence="1" id="KW-0229">DNA integration</keyword>
<name>A0A6N8TJG2_SHIZO</name>
<evidence type="ECO:0000313" key="4">
    <source>
        <dbReference type="EMBL" id="MXO03079.1"/>
    </source>
</evidence>